<dbReference type="AlphaFoldDB" id="A0A6A5W8A7"/>
<gene>
    <name evidence="2" type="ORF">P154DRAFT_443600</name>
</gene>
<keyword evidence="3" id="KW-1185">Reference proteome</keyword>
<feature type="signal peptide" evidence="1">
    <location>
        <begin position="1"/>
        <end position="19"/>
    </location>
</feature>
<accession>A0A6A5W8A7</accession>
<sequence>MRVLYSVVTVLTGTTLASAQLTFNITQALQPGNLQKYKCLNNDRLAAEMPECIRQCQADGDGCAVDGFAYHCVNCNVYSDLIEPCAFPPSLGGYGTFILAELGIARPIVSNMCNFFSVTLYAAYAGCPQPLSKRKTDEIVVNEPTITTT</sequence>
<proteinExistence type="predicted"/>
<evidence type="ECO:0000313" key="2">
    <source>
        <dbReference type="EMBL" id="KAF1996331.1"/>
    </source>
</evidence>
<name>A0A6A5W8A7_9PLEO</name>
<dbReference type="OrthoDB" id="3932980at2759"/>
<evidence type="ECO:0008006" key="4">
    <source>
        <dbReference type="Google" id="ProtNLM"/>
    </source>
</evidence>
<feature type="chain" id="PRO_5025644845" description="Extracellular membrane protein CFEM domain-containing protein" evidence="1">
    <location>
        <begin position="20"/>
        <end position="149"/>
    </location>
</feature>
<organism evidence="2 3">
    <name type="scientific">Amniculicola lignicola CBS 123094</name>
    <dbReference type="NCBI Taxonomy" id="1392246"/>
    <lineage>
        <taxon>Eukaryota</taxon>
        <taxon>Fungi</taxon>
        <taxon>Dikarya</taxon>
        <taxon>Ascomycota</taxon>
        <taxon>Pezizomycotina</taxon>
        <taxon>Dothideomycetes</taxon>
        <taxon>Pleosporomycetidae</taxon>
        <taxon>Pleosporales</taxon>
        <taxon>Amniculicolaceae</taxon>
        <taxon>Amniculicola</taxon>
    </lineage>
</organism>
<evidence type="ECO:0000256" key="1">
    <source>
        <dbReference type="SAM" id="SignalP"/>
    </source>
</evidence>
<keyword evidence="1" id="KW-0732">Signal</keyword>
<evidence type="ECO:0000313" key="3">
    <source>
        <dbReference type="Proteomes" id="UP000799779"/>
    </source>
</evidence>
<dbReference type="Proteomes" id="UP000799779">
    <property type="component" value="Unassembled WGS sequence"/>
</dbReference>
<dbReference type="EMBL" id="ML977626">
    <property type="protein sequence ID" value="KAF1996331.1"/>
    <property type="molecule type" value="Genomic_DNA"/>
</dbReference>
<reference evidence="2" key="1">
    <citation type="journal article" date="2020" name="Stud. Mycol.">
        <title>101 Dothideomycetes genomes: a test case for predicting lifestyles and emergence of pathogens.</title>
        <authorList>
            <person name="Haridas S."/>
            <person name="Albert R."/>
            <person name="Binder M."/>
            <person name="Bloem J."/>
            <person name="Labutti K."/>
            <person name="Salamov A."/>
            <person name="Andreopoulos B."/>
            <person name="Baker S."/>
            <person name="Barry K."/>
            <person name="Bills G."/>
            <person name="Bluhm B."/>
            <person name="Cannon C."/>
            <person name="Castanera R."/>
            <person name="Culley D."/>
            <person name="Daum C."/>
            <person name="Ezra D."/>
            <person name="Gonzalez J."/>
            <person name="Henrissat B."/>
            <person name="Kuo A."/>
            <person name="Liang C."/>
            <person name="Lipzen A."/>
            <person name="Lutzoni F."/>
            <person name="Magnuson J."/>
            <person name="Mondo S."/>
            <person name="Nolan M."/>
            <person name="Ohm R."/>
            <person name="Pangilinan J."/>
            <person name="Park H.-J."/>
            <person name="Ramirez L."/>
            <person name="Alfaro M."/>
            <person name="Sun H."/>
            <person name="Tritt A."/>
            <person name="Yoshinaga Y."/>
            <person name="Zwiers L.-H."/>
            <person name="Turgeon B."/>
            <person name="Goodwin S."/>
            <person name="Spatafora J."/>
            <person name="Crous P."/>
            <person name="Grigoriev I."/>
        </authorList>
    </citation>
    <scope>NUCLEOTIDE SEQUENCE</scope>
    <source>
        <strain evidence="2">CBS 123094</strain>
    </source>
</reference>
<protein>
    <recommendedName>
        <fullName evidence="4">Extracellular membrane protein CFEM domain-containing protein</fullName>
    </recommendedName>
</protein>